<name>A0A1U7HLS1_9CYAN</name>
<accession>A0A1U7HLS1</accession>
<reference evidence="1 2" key="1">
    <citation type="submission" date="2016-11" db="EMBL/GenBank/DDBJ databases">
        <title>Draft Genome Sequences of Nine Cyanobacterial Strains from Diverse Habitats.</title>
        <authorList>
            <person name="Zhu T."/>
            <person name="Hou S."/>
            <person name="Lu X."/>
            <person name="Hess W.R."/>
        </authorList>
    </citation>
    <scope>NUCLEOTIDE SEQUENCE [LARGE SCALE GENOMIC DNA]</scope>
    <source>
        <strain evidence="1 2">NIES-593</strain>
    </source>
</reference>
<organism evidence="1 2">
    <name type="scientific">Hydrococcus rivularis NIES-593</name>
    <dbReference type="NCBI Taxonomy" id="1921803"/>
    <lineage>
        <taxon>Bacteria</taxon>
        <taxon>Bacillati</taxon>
        <taxon>Cyanobacteriota</taxon>
        <taxon>Cyanophyceae</taxon>
        <taxon>Pleurocapsales</taxon>
        <taxon>Hydrococcaceae</taxon>
        <taxon>Hydrococcus</taxon>
    </lineage>
</organism>
<keyword evidence="2" id="KW-1185">Reference proteome</keyword>
<evidence type="ECO:0000313" key="2">
    <source>
        <dbReference type="Proteomes" id="UP000186868"/>
    </source>
</evidence>
<dbReference type="RefSeq" id="WP_073598969.1">
    <property type="nucleotide sequence ID" value="NZ_MRCB01000006.1"/>
</dbReference>
<proteinExistence type="predicted"/>
<gene>
    <name evidence="1" type="ORF">NIES593_07375</name>
</gene>
<evidence type="ECO:0000313" key="1">
    <source>
        <dbReference type="EMBL" id="OKH24488.1"/>
    </source>
</evidence>
<protein>
    <submittedName>
        <fullName evidence="1">Uncharacterized protein</fullName>
    </submittedName>
</protein>
<sequence>MQNYTPFTLDNLPPGVDERQCFTAEEFYRVPEDFSLEQELVRAKGKRPIPAKTDIRQVQIFADQRLGLSWGDCLNVCHNVIKFIEWGEPSLALF</sequence>
<dbReference type="AlphaFoldDB" id="A0A1U7HLS1"/>
<comment type="caution">
    <text evidence="1">The sequence shown here is derived from an EMBL/GenBank/DDBJ whole genome shotgun (WGS) entry which is preliminary data.</text>
</comment>
<dbReference type="EMBL" id="MRCB01000006">
    <property type="protein sequence ID" value="OKH24488.1"/>
    <property type="molecule type" value="Genomic_DNA"/>
</dbReference>
<dbReference type="Proteomes" id="UP000186868">
    <property type="component" value="Unassembled WGS sequence"/>
</dbReference>